<comment type="caution">
    <text evidence="7">The sequence shown here is derived from an EMBL/GenBank/DDBJ whole genome shotgun (WGS) entry which is preliminary data.</text>
</comment>
<organism evidence="7 8">
    <name type="scientific">Lyophyllum shimeji</name>
    <name type="common">Hon-shimeji</name>
    <name type="synonym">Tricholoma shimeji</name>
    <dbReference type="NCBI Taxonomy" id="47721"/>
    <lineage>
        <taxon>Eukaryota</taxon>
        <taxon>Fungi</taxon>
        <taxon>Dikarya</taxon>
        <taxon>Basidiomycota</taxon>
        <taxon>Agaricomycotina</taxon>
        <taxon>Agaricomycetes</taxon>
        <taxon>Agaricomycetidae</taxon>
        <taxon>Agaricales</taxon>
        <taxon>Tricholomatineae</taxon>
        <taxon>Lyophyllaceae</taxon>
        <taxon>Lyophyllum</taxon>
    </lineage>
</organism>
<feature type="binding site" evidence="6">
    <location>
        <position position="179"/>
    </location>
    <ligand>
        <name>substrate</name>
    </ligand>
</feature>
<dbReference type="Pfam" id="PF05652">
    <property type="entry name" value="DcpS"/>
    <property type="match status" value="1"/>
</dbReference>
<sequence>MSHSAAPTSLDKLRNFHFERVINEDPLTHSLILFGSLPNPPHVDSSEGERIAAIIKVERTALDAEHAKQFFAEDGLVKRVTLEQSNDIYTWLFGWLGEERERDIKINVICPATQVHIRKYTTQEVLMVRETPELYERIVKPYIAAFPPSRTEWVENILLGLSEQNKVLYSSPDFMILPDMKWDLKTISSLYLVALVQDRSIRSLRDLRRKHVELLKAIRREGENVVREKWGLGKGSLRMYIHYQPSYYHFHVHIVNANHIGTMGMTVGQAHLLDDVISLLEFEPETGPGVFEKITLTYGLGDQHALFQPMHAASA</sequence>
<dbReference type="OrthoDB" id="10264956at2759"/>
<feature type="active site" description="Nucleophile" evidence="5">
    <location>
        <position position="251"/>
    </location>
</feature>
<dbReference type="GO" id="GO:0000340">
    <property type="term" value="F:RNA 7-methylguanosine cap binding"/>
    <property type="evidence" value="ECO:0007669"/>
    <property type="project" value="TreeGrafter"/>
</dbReference>
<proteinExistence type="inferred from homology"/>
<comment type="subcellular location">
    <subcellularLocation>
        <location evidence="1">Cytoplasm</location>
    </subcellularLocation>
</comment>
<feature type="binding site" evidence="6">
    <location>
        <position position="153"/>
    </location>
    <ligand>
        <name>substrate</name>
    </ligand>
</feature>
<keyword evidence="8" id="KW-1185">Reference proteome</keyword>
<evidence type="ECO:0000256" key="5">
    <source>
        <dbReference type="PIRSR" id="PIRSR028973-1"/>
    </source>
</evidence>
<evidence type="ECO:0000256" key="6">
    <source>
        <dbReference type="PIRSR" id="PIRSR028973-2"/>
    </source>
</evidence>
<evidence type="ECO:0000313" key="8">
    <source>
        <dbReference type="Proteomes" id="UP001063166"/>
    </source>
</evidence>
<dbReference type="Gene3D" id="3.30.200.40">
    <property type="entry name" value="Scavenger mRNA decapping enzyme, N-terminal domain"/>
    <property type="match status" value="1"/>
</dbReference>
<dbReference type="Gene3D" id="3.30.428.10">
    <property type="entry name" value="HIT-like"/>
    <property type="match status" value="1"/>
</dbReference>
<name>A0A9P3PNL7_LYOSH</name>
<comment type="similarity">
    <text evidence="2">Belongs to the HIT family.</text>
</comment>
<reference evidence="7" key="1">
    <citation type="submission" date="2022-07" db="EMBL/GenBank/DDBJ databases">
        <title>The genome of Lyophyllum shimeji provides insight into the initial evolution of ectomycorrhizal fungal genome.</title>
        <authorList>
            <person name="Kobayashi Y."/>
            <person name="Shibata T."/>
            <person name="Hirakawa H."/>
            <person name="Shigenobu S."/>
            <person name="Nishiyama T."/>
            <person name="Yamada A."/>
            <person name="Hasebe M."/>
            <person name="Kawaguchi M."/>
        </authorList>
    </citation>
    <scope>NUCLEOTIDE SEQUENCE</scope>
    <source>
        <strain evidence="7">AT787</strain>
    </source>
</reference>
<evidence type="ECO:0000256" key="1">
    <source>
        <dbReference type="ARBA" id="ARBA00004496"/>
    </source>
</evidence>
<keyword evidence="4" id="KW-0597">Phosphoprotein</keyword>
<dbReference type="InterPro" id="IPR036265">
    <property type="entry name" value="HIT-like_sf"/>
</dbReference>
<dbReference type="InterPro" id="IPR019808">
    <property type="entry name" value="Histidine_triad_CS"/>
</dbReference>
<evidence type="ECO:0000313" key="7">
    <source>
        <dbReference type="EMBL" id="GLB38749.1"/>
    </source>
</evidence>
<feature type="binding site" evidence="6">
    <location>
        <begin position="242"/>
        <end position="253"/>
    </location>
    <ligand>
        <name>substrate</name>
    </ligand>
</feature>
<feature type="binding site" evidence="6">
    <location>
        <position position="163"/>
    </location>
    <ligand>
        <name>substrate</name>
    </ligand>
</feature>
<dbReference type="InterPro" id="IPR011145">
    <property type="entry name" value="Scavenger_mRNA_decap_enz_N"/>
</dbReference>
<dbReference type="GO" id="GO:0000290">
    <property type="term" value="P:deadenylation-dependent decapping of nuclear-transcribed mRNA"/>
    <property type="evidence" value="ECO:0007669"/>
    <property type="project" value="InterPro"/>
</dbReference>
<dbReference type="SUPFAM" id="SSF102860">
    <property type="entry name" value="mRNA decapping enzyme DcpS N-terminal domain"/>
    <property type="match status" value="1"/>
</dbReference>
<dbReference type="GO" id="GO:0016787">
    <property type="term" value="F:hydrolase activity"/>
    <property type="evidence" value="ECO:0007669"/>
    <property type="project" value="InterPro"/>
</dbReference>
<dbReference type="AlphaFoldDB" id="A0A9P3PNL7"/>
<accession>A0A9P3PNL7</accession>
<dbReference type="EMBL" id="BRPK01000005">
    <property type="protein sequence ID" value="GLB38749.1"/>
    <property type="molecule type" value="Genomic_DNA"/>
</dbReference>
<dbReference type="PIRSF" id="PIRSF028973">
    <property type="entry name" value="Scavenger_mRNA_decap_enz"/>
    <property type="match status" value="1"/>
</dbReference>
<dbReference type="PANTHER" id="PTHR12978:SF0">
    <property type="entry name" value="M7GPPPX DIPHOSPHATASE"/>
    <property type="match status" value="1"/>
</dbReference>
<dbReference type="Proteomes" id="UP001063166">
    <property type="component" value="Unassembled WGS sequence"/>
</dbReference>
<evidence type="ECO:0000256" key="3">
    <source>
        <dbReference type="ARBA" id="ARBA00022490"/>
    </source>
</evidence>
<dbReference type="SUPFAM" id="SSF54197">
    <property type="entry name" value="HIT-like"/>
    <property type="match status" value="1"/>
</dbReference>
<dbReference type="GO" id="GO:0005634">
    <property type="term" value="C:nucleus"/>
    <property type="evidence" value="ECO:0007669"/>
    <property type="project" value="TreeGrafter"/>
</dbReference>
<dbReference type="PROSITE" id="PS00892">
    <property type="entry name" value="HIT_1"/>
    <property type="match status" value="1"/>
</dbReference>
<dbReference type="InterPro" id="IPR008594">
    <property type="entry name" value="DcpS/DCS2"/>
</dbReference>
<gene>
    <name evidence="7" type="ORF">LshimejAT787_0506140</name>
</gene>
<evidence type="ECO:0000256" key="4">
    <source>
        <dbReference type="ARBA" id="ARBA00022553"/>
    </source>
</evidence>
<feature type="binding site" evidence="6">
    <location>
        <position position="181"/>
    </location>
    <ligand>
        <name>substrate</name>
    </ligand>
</feature>
<dbReference type="GO" id="GO:0000932">
    <property type="term" value="C:P-body"/>
    <property type="evidence" value="ECO:0007669"/>
    <property type="project" value="TreeGrafter"/>
</dbReference>
<protein>
    <submittedName>
        <fullName evidence="7">Scavenger mRNA decapping enzyme (DcpS) N-terminal</fullName>
    </submittedName>
</protein>
<dbReference type="Pfam" id="PF11969">
    <property type="entry name" value="DcpS_C"/>
    <property type="match status" value="1"/>
</dbReference>
<dbReference type="PANTHER" id="PTHR12978">
    <property type="entry name" value="HISTIDINE TRIAD HIT PROTEIN MEMBER"/>
    <property type="match status" value="1"/>
</dbReference>
<evidence type="ECO:0000256" key="2">
    <source>
        <dbReference type="ARBA" id="ARBA00010208"/>
    </source>
</evidence>
<keyword evidence="3" id="KW-0963">Cytoplasm</keyword>